<keyword evidence="2" id="KW-0012">Acyltransferase</keyword>
<dbReference type="PIRSF" id="PIRSF018688">
    <property type="entry name" value="UCP018688"/>
    <property type="match status" value="1"/>
</dbReference>
<reference evidence="2 3" key="1">
    <citation type="submission" date="2024-03" db="EMBL/GenBank/DDBJ databases">
        <title>Human intestinal bacterial collection.</title>
        <authorList>
            <person name="Pauvert C."/>
            <person name="Hitch T.C.A."/>
            <person name="Clavel T."/>
        </authorList>
    </citation>
    <scope>NUCLEOTIDE SEQUENCE [LARGE SCALE GENOMIC DNA]</scope>
    <source>
        <strain evidence="2 3">CLA-AP-H27</strain>
    </source>
</reference>
<evidence type="ECO:0000259" key="1">
    <source>
        <dbReference type="Pfam" id="PF09924"/>
    </source>
</evidence>
<dbReference type="EMBL" id="JBBMFJ010000066">
    <property type="protein sequence ID" value="MEQ2564601.1"/>
    <property type="molecule type" value="Genomic_DNA"/>
</dbReference>
<dbReference type="Pfam" id="PF09924">
    <property type="entry name" value="LPG_synthase_C"/>
    <property type="match status" value="1"/>
</dbReference>
<dbReference type="Gene3D" id="3.40.630.30">
    <property type="match status" value="1"/>
</dbReference>
<evidence type="ECO:0000313" key="3">
    <source>
        <dbReference type="Proteomes" id="UP001437460"/>
    </source>
</evidence>
<dbReference type="InterPro" id="IPR016181">
    <property type="entry name" value="Acyl_CoA_acyltransferase"/>
</dbReference>
<feature type="domain" description="Phosphatidylglycerol lysyltransferase C-terminal" evidence="1">
    <location>
        <begin position="42"/>
        <end position="305"/>
    </location>
</feature>
<dbReference type="SUPFAM" id="SSF55729">
    <property type="entry name" value="Acyl-CoA N-acyltransferases (Nat)"/>
    <property type="match status" value="2"/>
</dbReference>
<evidence type="ECO:0000313" key="2">
    <source>
        <dbReference type="EMBL" id="MEQ2564601.1"/>
    </source>
</evidence>
<protein>
    <submittedName>
        <fullName evidence="2">GNAT family N-acetyltransferase</fullName>
        <ecNumber evidence="2">2.3.1.-</ecNumber>
    </submittedName>
</protein>
<dbReference type="PANTHER" id="PTHR41373">
    <property type="entry name" value="DUF2156 DOMAIN-CONTAINING PROTEIN"/>
    <property type="match status" value="1"/>
</dbReference>
<comment type="caution">
    <text evidence="2">The sequence shown here is derived from an EMBL/GenBank/DDBJ whole genome shotgun (WGS) entry which is preliminary data.</text>
</comment>
<dbReference type="InterPro" id="IPR016732">
    <property type="entry name" value="UCP018688"/>
</dbReference>
<accession>A0ABV1HRB4</accession>
<dbReference type="RefSeq" id="WP_349230585.1">
    <property type="nucleotide sequence ID" value="NZ_JBBMFJ010000066.1"/>
</dbReference>
<proteinExistence type="predicted"/>
<gene>
    <name evidence="2" type="ORF">WMO41_15760</name>
</gene>
<keyword evidence="2" id="KW-0808">Transferase</keyword>
<dbReference type="GO" id="GO:0016746">
    <property type="term" value="F:acyltransferase activity"/>
    <property type="evidence" value="ECO:0007669"/>
    <property type="project" value="UniProtKB-KW"/>
</dbReference>
<dbReference type="Proteomes" id="UP001437460">
    <property type="component" value="Unassembled WGS sequence"/>
</dbReference>
<dbReference type="PANTHER" id="PTHR41373:SF1">
    <property type="entry name" value="PHOSPHATIDYLGLYCEROL LYSYLTRANSFERASE C-TERMINAL DOMAIN-CONTAINING PROTEIN"/>
    <property type="match status" value="1"/>
</dbReference>
<dbReference type="InterPro" id="IPR024320">
    <property type="entry name" value="LPG_synthase_C"/>
</dbReference>
<dbReference type="EC" id="2.3.1.-" evidence="2"/>
<keyword evidence="3" id="KW-1185">Reference proteome</keyword>
<sequence length="311" mass="36951">MEGIEMTDLNFKPVEAEDMKVLAPYFGLRPNKTCDSVPLDSFIWRKYYHVQYAIHENKALLWLMKEEGVMHSAMPLCKEEDLKKYFDMTVEYFNQVLHIPLKIYLADEEAVEYLHLKESDDFVVTEQEDLKDYLYDGEAMRKLSGKKLHKKKNHLNAFLKEYEGRYEFRRLCCADRDDVWRFLDRWRERKGDEVEEHLDYEVEGIHEILKQCLDLDIRMSGVYIDGKLEAFTIGSYNPAENMAVIHIEKANPEIRGLYQFINQQFLVQEFPNVTLVNREDDLGQEGLRHAKMSYNPCGFARKYLVQQKNFK</sequence>
<name>A0ABV1HRB4_9FIRM</name>
<organism evidence="2 3">
    <name type="scientific">Ventrimonas faecis</name>
    <dbReference type="NCBI Taxonomy" id="3133170"/>
    <lineage>
        <taxon>Bacteria</taxon>
        <taxon>Bacillati</taxon>
        <taxon>Bacillota</taxon>
        <taxon>Clostridia</taxon>
        <taxon>Lachnospirales</taxon>
        <taxon>Lachnospiraceae</taxon>
        <taxon>Ventrimonas</taxon>
    </lineage>
</organism>